<proteinExistence type="predicted"/>
<dbReference type="Proteomes" id="UP001623591">
    <property type="component" value="Unassembled WGS sequence"/>
</dbReference>
<organism evidence="1 2">
    <name type="scientific">Candidatus Clostridium stratigraminis</name>
    <dbReference type="NCBI Taxonomy" id="3381661"/>
    <lineage>
        <taxon>Bacteria</taxon>
        <taxon>Bacillati</taxon>
        <taxon>Bacillota</taxon>
        <taxon>Clostridia</taxon>
        <taxon>Eubacteriales</taxon>
        <taxon>Clostridiaceae</taxon>
        <taxon>Clostridium</taxon>
    </lineage>
</organism>
<keyword evidence="1" id="KW-0328">Glycosyltransferase</keyword>
<gene>
    <name evidence="1" type="ORF">ACJDUG_07990</name>
</gene>
<comment type="caution">
    <text evidence="1">The sequence shown here is derived from an EMBL/GenBank/DDBJ whole genome shotgun (WGS) entry which is preliminary data.</text>
</comment>
<dbReference type="Pfam" id="PF13692">
    <property type="entry name" value="Glyco_trans_1_4"/>
    <property type="match status" value="1"/>
</dbReference>
<dbReference type="EMBL" id="JBJHZZ010000003">
    <property type="protein sequence ID" value="MFL0246909.1"/>
    <property type="molecule type" value="Genomic_DNA"/>
</dbReference>
<evidence type="ECO:0000313" key="2">
    <source>
        <dbReference type="Proteomes" id="UP001623591"/>
    </source>
</evidence>
<dbReference type="GO" id="GO:0016757">
    <property type="term" value="F:glycosyltransferase activity"/>
    <property type="evidence" value="ECO:0007669"/>
    <property type="project" value="UniProtKB-KW"/>
</dbReference>
<sequence>MTKRCIVHMPFYVDTDYPSGSQIRPMKMIDAFRNIGYEVDVVIGYGNTRKLQIKSIEANIKKGIKYDFMYSESSTEPTLLTEKNHIPVFPFLDFNFLKFCKNSGIKIGLFYRDIHWKFSQYKATVPLTKRLIAYVFYHYDLYKYNRLVDVLYLPSARMYEYIPFDFKGRVEELPPALDDKNTYCGYNKKDEINNLHIFYVGGLNYLYNLQYLFQVVSEIKELKLTVCCRKKEWENEKTKYEKYISDRIQVIHKSGDDLIPYFKEADLFNIFVEPLKYWEFAVPVKLFDYIAYQKPIISTKNTAAGEFIEKNNIGWSIDYSKESLRKQLIYIFKNQELLDEKTNNINKIIAENTWKARAKKVVDNLQS</sequence>
<accession>A0ABW8T2Z7</accession>
<protein>
    <submittedName>
        <fullName evidence="1">Glycosyltransferase</fullName>
        <ecNumber evidence="1">2.4.-.-</ecNumber>
    </submittedName>
</protein>
<dbReference type="SUPFAM" id="SSF53756">
    <property type="entry name" value="UDP-Glycosyltransferase/glycogen phosphorylase"/>
    <property type="match status" value="1"/>
</dbReference>
<name>A0ABW8T2Z7_9CLOT</name>
<reference evidence="1 2" key="1">
    <citation type="submission" date="2024-11" db="EMBL/GenBank/DDBJ databases">
        <authorList>
            <person name="Heng Y.C."/>
            <person name="Lim A.C.H."/>
            <person name="Lee J.K.Y."/>
            <person name="Kittelmann S."/>
        </authorList>
    </citation>
    <scope>NUCLEOTIDE SEQUENCE [LARGE SCALE GENOMIC DNA]</scope>
    <source>
        <strain evidence="1 2">WILCCON 0185</strain>
    </source>
</reference>
<evidence type="ECO:0000313" key="1">
    <source>
        <dbReference type="EMBL" id="MFL0246909.1"/>
    </source>
</evidence>
<dbReference type="RefSeq" id="WP_406769373.1">
    <property type="nucleotide sequence ID" value="NZ_JBJHZZ010000003.1"/>
</dbReference>
<keyword evidence="2" id="KW-1185">Reference proteome</keyword>
<dbReference type="EC" id="2.4.-.-" evidence="1"/>
<dbReference type="Gene3D" id="3.40.50.2000">
    <property type="entry name" value="Glycogen Phosphorylase B"/>
    <property type="match status" value="1"/>
</dbReference>
<keyword evidence="1" id="KW-0808">Transferase</keyword>